<dbReference type="GO" id="GO:0030729">
    <property type="term" value="F:acetoacetate-CoA ligase activity"/>
    <property type="evidence" value="ECO:0007669"/>
    <property type="project" value="TreeGrafter"/>
</dbReference>
<dbReference type="STRING" id="1442369.A0A0D2FWU8"/>
<organism evidence="1 2">
    <name type="scientific">Rhinocladiella mackenziei CBS 650.93</name>
    <dbReference type="NCBI Taxonomy" id="1442369"/>
    <lineage>
        <taxon>Eukaryota</taxon>
        <taxon>Fungi</taxon>
        <taxon>Dikarya</taxon>
        <taxon>Ascomycota</taxon>
        <taxon>Pezizomycotina</taxon>
        <taxon>Eurotiomycetes</taxon>
        <taxon>Chaetothyriomycetidae</taxon>
        <taxon>Chaetothyriales</taxon>
        <taxon>Herpotrichiellaceae</taxon>
        <taxon>Rhinocladiella</taxon>
    </lineage>
</organism>
<dbReference type="AlphaFoldDB" id="A0A0D2FWU8"/>
<dbReference type="RefSeq" id="XP_013273903.1">
    <property type="nucleotide sequence ID" value="XM_013418449.1"/>
</dbReference>
<evidence type="ECO:0008006" key="3">
    <source>
        <dbReference type="Google" id="ProtNLM"/>
    </source>
</evidence>
<accession>A0A0D2FWU8</accession>
<dbReference type="InterPro" id="IPR045851">
    <property type="entry name" value="AMP-bd_C_sf"/>
</dbReference>
<dbReference type="Gene3D" id="3.30.300.30">
    <property type="match status" value="1"/>
</dbReference>
<evidence type="ECO:0000313" key="1">
    <source>
        <dbReference type="EMBL" id="KIX06767.1"/>
    </source>
</evidence>
<dbReference type="GeneID" id="25292814"/>
<dbReference type="HOGENOM" id="CLU_000022_3_3_1"/>
<dbReference type="Proteomes" id="UP000053617">
    <property type="component" value="Unassembled WGS sequence"/>
</dbReference>
<sequence>MSKISNTLSRLVIIGDLRGCDLECIRFIQNAQQTPLKYEQVPFNTPLVVMFSSGTTGTPKGLYTHADNVRWIALLPDPMEFLKAVFATGVTGFGAGPRYFSELQKRNVEPSGQQNFTQSSPQVQVLSPSLARWIADAFGPACQISLSGGTELCGSFVHGTRSLPSYPGEIAVKALGMDVAAFSVDGQPLSDGESEQTRQETISQLVFRNLSSCMDTWRLYQSKNPNTKGIYVLGRSDGTLNPSSVRFGSSEIYDILSVHKLRSSILDSIVVGQQRTTAPYSDTTDRVLLFIKCHLSSSTSAIMPSKDLNTRIRDRIAHDLTPRHVPAHIFEVQEIPYNANGKKVEIQVKAVVNSGESARSRQRLTGQELGMLKQFEVFYHLEKLLKKVNGGRVAKL</sequence>
<gene>
    <name evidence="1" type="ORF">Z518_04743</name>
</gene>
<evidence type="ECO:0000313" key="2">
    <source>
        <dbReference type="Proteomes" id="UP000053617"/>
    </source>
</evidence>
<dbReference type="OrthoDB" id="10253869at2759"/>
<proteinExistence type="predicted"/>
<protein>
    <recommendedName>
        <fullName evidence="3">AMP-dependent synthetase/ligase domain-containing protein</fullName>
    </recommendedName>
</protein>
<dbReference type="VEuPathDB" id="FungiDB:Z518_04743"/>
<keyword evidence="2" id="KW-1185">Reference proteome</keyword>
<dbReference type="Gene3D" id="3.40.50.12780">
    <property type="entry name" value="N-terminal domain of ligase-like"/>
    <property type="match status" value="2"/>
</dbReference>
<dbReference type="InterPro" id="IPR020845">
    <property type="entry name" value="AMP-binding_CS"/>
</dbReference>
<dbReference type="SUPFAM" id="SSF56801">
    <property type="entry name" value="Acetyl-CoA synthetase-like"/>
    <property type="match status" value="1"/>
</dbReference>
<dbReference type="PROSITE" id="PS00455">
    <property type="entry name" value="AMP_BINDING"/>
    <property type="match status" value="1"/>
</dbReference>
<dbReference type="EMBL" id="KN847477">
    <property type="protein sequence ID" value="KIX06767.1"/>
    <property type="molecule type" value="Genomic_DNA"/>
</dbReference>
<name>A0A0D2FWU8_9EURO</name>
<dbReference type="PANTHER" id="PTHR42921">
    <property type="entry name" value="ACETOACETYL-COA SYNTHETASE"/>
    <property type="match status" value="1"/>
</dbReference>
<dbReference type="PANTHER" id="PTHR42921:SF1">
    <property type="entry name" value="ACETOACETYL-COA SYNTHETASE"/>
    <property type="match status" value="1"/>
</dbReference>
<dbReference type="InterPro" id="IPR042099">
    <property type="entry name" value="ANL_N_sf"/>
</dbReference>
<reference evidence="1 2" key="1">
    <citation type="submission" date="2015-01" db="EMBL/GenBank/DDBJ databases">
        <title>The Genome Sequence of Rhinocladiella mackenzie CBS 650.93.</title>
        <authorList>
            <consortium name="The Broad Institute Genomics Platform"/>
            <person name="Cuomo C."/>
            <person name="de Hoog S."/>
            <person name="Gorbushina A."/>
            <person name="Stielow B."/>
            <person name="Teixiera M."/>
            <person name="Abouelleil A."/>
            <person name="Chapman S.B."/>
            <person name="Priest M."/>
            <person name="Young S.K."/>
            <person name="Wortman J."/>
            <person name="Nusbaum C."/>
            <person name="Birren B."/>
        </authorList>
    </citation>
    <scope>NUCLEOTIDE SEQUENCE [LARGE SCALE GENOMIC DNA]</scope>
    <source>
        <strain evidence="1 2">CBS 650.93</strain>
    </source>
</reference>